<organism evidence="2 3">
    <name type="scientific">Amycolatopsis tucumanensis</name>
    <dbReference type="NCBI Taxonomy" id="401106"/>
    <lineage>
        <taxon>Bacteria</taxon>
        <taxon>Bacillati</taxon>
        <taxon>Actinomycetota</taxon>
        <taxon>Actinomycetes</taxon>
        <taxon>Pseudonocardiales</taxon>
        <taxon>Pseudonocardiaceae</taxon>
        <taxon>Amycolatopsis</taxon>
    </lineage>
</organism>
<keyword evidence="1" id="KW-1133">Transmembrane helix</keyword>
<comment type="caution">
    <text evidence="2">The sequence shown here is derived from an EMBL/GenBank/DDBJ whole genome shotgun (WGS) entry which is preliminary data.</text>
</comment>
<evidence type="ECO:0000256" key="1">
    <source>
        <dbReference type="SAM" id="Phobius"/>
    </source>
</evidence>
<gene>
    <name evidence="2" type="ORF">GCM10022380_88330</name>
</gene>
<dbReference type="RefSeq" id="WP_237339822.1">
    <property type="nucleotide sequence ID" value="NZ_BAABCM010000027.1"/>
</dbReference>
<dbReference type="EMBL" id="BAABCM010000027">
    <property type="protein sequence ID" value="GAA3857299.1"/>
    <property type="molecule type" value="Genomic_DNA"/>
</dbReference>
<keyword evidence="1" id="KW-0812">Transmembrane</keyword>
<keyword evidence="3" id="KW-1185">Reference proteome</keyword>
<proteinExistence type="predicted"/>
<reference evidence="3" key="1">
    <citation type="journal article" date="2019" name="Int. J. Syst. Evol. Microbiol.">
        <title>The Global Catalogue of Microorganisms (GCM) 10K type strain sequencing project: providing services to taxonomists for standard genome sequencing and annotation.</title>
        <authorList>
            <consortium name="The Broad Institute Genomics Platform"/>
            <consortium name="The Broad Institute Genome Sequencing Center for Infectious Disease"/>
            <person name="Wu L."/>
            <person name="Ma J."/>
        </authorList>
    </citation>
    <scope>NUCLEOTIDE SEQUENCE [LARGE SCALE GENOMIC DNA]</scope>
    <source>
        <strain evidence="3">JCM 17017</strain>
    </source>
</reference>
<name>A0ABP7JY70_9PSEU</name>
<protein>
    <submittedName>
        <fullName evidence="2">Uncharacterized protein</fullName>
    </submittedName>
</protein>
<sequence length="131" mass="14025">MTTVKRGLPVRWLLLAVVALALVIMHHTPAQHGSDSGTHAVVAETAVMDVAYSTMIHPDSGDTGMAAMLHQCLAVFGQVAFWAFLLLVGMVFIRLTAGRRLVVRSLVAAGPDPPRRGDGRSILNSVCVLRL</sequence>
<accession>A0ABP7JY70</accession>
<keyword evidence="1" id="KW-0472">Membrane</keyword>
<feature type="transmembrane region" description="Helical" evidence="1">
    <location>
        <begin position="67"/>
        <end position="93"/>
    </location>
</feature>
<dbReference type="Proteomes" id="UP001501624">
    <property type="component" value="Unassembled WGS sequence"/>
</dbReference>
<evidence type="ECO:0000313" key="2">
    <source>
        <dbReference type="EMBL" id="GAA3857299.1"/>
    </source>
</evidence>
<evidence type="ECO:0000313" key="3">
    <source>
        <dbReference type="Proteomes" id="UP001501624"/>
    </source>
</evidence>